<organism evidence="5 6">
    <name type="scientific">Candidatus Dactylopiibacterium carminicum</name>
    <dbReference type="NCBI Taxonomy" id="857335"/>
    <lineage>
        <taxon>Bacteria</taxon>
        <taxon>Pseudomonadati</taxon>
        <taxon>Pseudomonadota</taxon>
        <taxon>Betaproteobacteria</taxon>
        <taxon>Rhodocyclales</taxon>
        <taxon>Rhodocyclaceae</taxon>
        <taxon>Candidatus Dactylopiibacterium</taxon>
    </lineage>
</organism>
<evidence type="ECO:0000313" key="4">
    <source>
        <dbReference type="EMBL" id="KAF7598859.1"/>
    </source>
</evidence>
<evidence type="ECO:0000313" key="6">
    <source>
        <dbReference type="Proteomes" id="UP000216107"/>
    </source>
</evidence>
<keyword evidence="7" id="KW-1185">Reference proteome</keyword>
<dbReference type="GO" id="GO:0043565">
    <property type="term" value="F:sequence-specific DNA binding"/>
    <property type="evidence" value="ECO:0007669"/>
    <property type="project" value="InterPro"/>
</dbReference>
<dbReference type="Gene3D" id="1.10.10.60">
    <property type="entry name" value="Homeodomain-like"/>
    <property type="match status" value="2"/>
</dbReference>
<dbReference type="RefSeq" id="WP_095524940.1">
    <property type="nucleotide sequence ID" value="NZ_MDUX01000035.1"/>
</dbReference>
<comment type="caution">
    <text evidence="5">The sequence shown here is derived from an EMBL/GenBank/DDBJ whole genome shotgun (WGS) entry which is preliminary data.</text>
</comment>
<dbReference type="EMBL" id="NMRN01000030">
    <property type="protein sequence ID" value="PAS92775.1"/>
    <property type="molecule type" value="Genomic_DNA"/>
</dbReference>
<gene>
    <name evidence="4" type="ORF">BGI27_11040</name>
    <name evidence="5" type="ORF">CGU29_10300</name>
</gene>
<dbReference type="InterPro" id="IPR018060">
    <property type="entry name" value="HTH_AraC"/>
</dbReference>
<dbReference type="AlphaFoldDB" id="A0A272ERP9"/>
<evidence type="ECO:0000256" key="1">
    <source>
        <dbReference type="ARBA" id="ARBA00023015"/>
    </source>
</evidence>
<dbReference type="EMBL" id="MDUX01000035">
    <property type="protein sequence ID" value="KAF7598859.1"/>
    <property type="molecule type" value="Genomic_DNA"/>
</dbReference>
<protein>
    <submittedName>
        <fullName evidence="5">AraC family transcriptional regulator</fullName>
    </submittedName>
</protein>
<evidence type="ECO:0000256" key="2">
    <source>
        <dbReference type="ARBA" id="ARBA00023163"/>
    </source>
</evidence>
<keyword evidence="2" id="KW-0804">Transcription</keyword>
<sequence length="314" mass="35122">MPAPGNAPAIIDSSLDAARQALVDLLDRLTQGIEGSTGTAISGLVIHRILKPYSPHHSVQTPAFGLIAQGSKTVLMGEQTYTYDALNYLLTSVDVPVCGKISAASPQKPYLGLRLDLELDVIAGLIHEMDEADRSVDERSEICRAVNVHRLDRPLLDAVQRLLHLLDTPADIPVLAPMIKREIFYRLLGSSHRLRQIALHDSQTQRIAKAIRLLREQYDQPLSIEAIARGVHMSSSSLHHHFKAITSMSPLQFQKQLRLQEARRLLFVDDLDIALAARRVGYESASQFSREYSRFCGNAPSRDKRRWLGEEERV</sequence>
<keyword evidence="1" id="KW-0805">Transcription regulation</keyword>
<dbReference type="GO" id="GO:0003700">
    <property type="term" value="F:DNA-binding transcription factor activity"/>
    <property type="evidence" value="ECO:0007669"/>
    <property type="project" value="InterPro"/>
</dbReference>
<evidence type="ECO:0000313" key="5">
    <source>
        <dbReference type="EMBL" id="PAS92775.1"/>
    </source>
</evidence>
<feature type="domain" description="HTH araC/xylS-type" evidence="3">
    <location>
        <begin position="208"/>
        <end position="306"/>
    </location>
</feature>
<dbReference type="Proteomes" id="UP000216107">
    <property type="component" value="Unassembled WGS sequence"/>
</dbReference>
<dbReference type="SMART" id="SM00342">
    <property type="entry name" value="HTH_ARAC"/>
    <property type="match status" value="1"/>
</dbReference>
<dbReference type="PROSITE" id="PS01124">
    <property type="entry name" value="HTH_ARAC_FAMILY_2"/>
    <property type="match status" value="1"/>
</dbReference>
<accession>A0A272ERP9</accession>
<reference evidence="5 6" key="2">
    <citation type="submission" date="2017-07" db="EMBL/GenBank/DDBJ databases">
        <title>Candidatus Dactylopiibacterium carminicum, a nitrogen-fixing symbiont of the cochineal insect Dactylopius coccus and Dactylopius opuntiae (Hemiptera: Coccoidea: Dactylopiidae).</title>
        <authorList>
            <person name="Vera A."/>
        </authorList>
    </citation>
    <scope>NUCLEOTIDE SEQUENCE [LARGE SCALE GENOMIC DNA]</scope>
    <source>
        <strain evidence="5 6">NFDCM</strain>
    </source>
</reference>
<dbReference type="Pfam" id="PF06719">
    <property type="entry name" value="AraC_N"/>
    <property type="match status" value="1"/>
</dbReference>
<dbReference type="PANTHER" id="PTHR43436">
    <property type="entry name" value="ARAC-FAMILY TRANSCRIPTIONAL REGULATOR"/>
    <property type="match status" value="1"/>
</dbReference>
<dbReference type="PANTHER" id="PTHR43436:SF1">
    <property type="entry name" value="TRANSCRIPTIONAL REGULATORY PROTEIN"/>
    <property type="match status" value="1"/>
</dbReference>
<evidence type="ECO:0000313" key="7">
    <source>
        <dbReference type="Proteomes" id="UP000623509"/>
    </source>
</evidence>
<dbReference type="SUPFAM" id="SSF46689">
    <property type="entry name" value="Homeodomain-like"/>
    <property type="match status" value="2"/>
</dbReference>
<dbReference type="InterPro" id="IPR009594">
    <property type="entry name" value="Tscrpt_reg_HTH_AraC_N"/>
</dbReference>
<dbReference type="OrthoDB" id="34150at2"/>
<dbReference type="InterPro" id="IPR009057">
    <property type="entry name" value="Homeodomain-like_sf"/>
</dbReference>
<dbReference type="Pfam" id="PF12833">
    <property type="entry name" value="HTH_18"/>
    <property type="match status" value="1"/>
</dbReference>
<proteinExistence type="predicted"/>
<evidence type="ECO:0000259" key="3">
    <source>
        <dbReference type="PROSITE" id="PS01124"/>
    </source>
</evidence>
<dbReference type="Proteomes" id="UP000623509">
    <property type="component" value="Unassembled WGS sequence"/>
</dbReference>
<reference evidence="4 7" key="1">
    <citation type="submission" date="2016-08" db="EMBL/GenBank/DDBJ databases">
        <title>Candidatus Dactylopiibacterium carminicum genome sequence.</title>
        <authorList>
            <person name="Ramirez-Puebla S.T."/>
            <person name="Ormeno-Orrillo E."/>
            <person name="Vera-Ponce De Leon A."/>
            <person name="Luis L."/>
            <person name="Sanchez-Flores A."/>
            <person name="Monica R."/>
            <person name="Martinez-Romero E."/>
        </authorList>
    </citation>
    <scope>NUCLEOTIDE SEQUENCE [LARGE SCALE GENOMIC DNA]</scope>
    <source>
        <strain evidence="4">END1</strain>
    </source>
</reference>
<name>A0A272ERP9_9RHOO</name>